<feature type="domain" description="PPM-type phosphatase" evidence="4">
    <location>
        <begin position="598"/>
        <end position="809"/>
    </location>
</feature>
<dbReference type="SUPFAM" id="SSF81606">
    <property type="entry name" value="PP2C-like"/>
    <property type="match status" value="1"/>
</dbReference>
<evidence type="ECO:0000313" key="5">
    <source>
        <dbReference type="EMBL" id="MBM7841324.1"/>
    </source>
</evidence>
<sequence>MEGKTDKTSGHLIASVVNQRVHGFQERMATNGQALKNGLKTVFFDWGILIAVIGFLLGRAMILAELTPFILPFLAAVFILRRAHALIATISLLAGAILSYHGEVLYTIVGIISFLLIYRLAKIYMSQPAKSLPYIVFIASLLTRLGIVFLMEGTFSQYALMMATVEAGLSFILTMIFIQSIPLITGKRGGQSLRNEEIICLIILLASVMTGTVGWAFQDVVLQHSLARYLVLVFAFVGGAAIGSTVGVVTGLILSLASVASLYQMSLLAFSGLLGGLLKEGNRIGVSFGLLVGTLLIAMYGDGGTSLAAALTETGIAIGLFMMTPRSWLTNVAKYIPGTVEHSQEQQQYLRKVRDATAGRVERFSSLFQTLSNSFKIQQKNDEDQYVHEVDVLLSHVTEKTCQTCLMKEKCWVQNFNQTYDSMTSMVKEIEIHGTVIDPKKQRQWRSHCRKPDQVIAAMSAETSQYRANKELKRQVQESQRLVADQLLGVSRVMGDFAKEIQKEKQPHMLQEEHMIDALRGAGMDVGHIDIYSMQSGRIEIEMSILCDSKNGEAEKIIAPMLSDLVKETIVLKREETGFYSNGYSHISFGSARPFVIESGVAKVAKGGEWLSGDNYAMIELNSDKYAVAISDGMGNGEKAYLESSETLALLQKVLQSGIEETVAIKSVNSILSLRNTDEMFSTLDLAMIDMQDAHAKFLKIGSTPSFIKRGSKVTKIEAGNLPMGILPEFEVEVVSEQLKDGDLLIMCSDGIFDAKRQIENQEQWMKRIIAEIETNHAQEVADVILERVIRSDHGNIIEDDMTVVVTRIKRNRPKWTSIPIHPKAQKPKKSIPFFKQATGT</sequence>
<organism evidence="5 6">
    <name type="scientific">Shouchella xiaoxiensis</name>
    <dbReference type="NCBI Taxonomy" id="766895"/>
    <lineage>
        <taxon>Bacteria</taxon>
        <taxon>Bacillati</taxon>
        <taxon>Bacillota</taxon>
        <taxon>Bacilli</taxon>
        <taxon>Bacillales</taxon>
        <taxon>Bacillaceae</taxon>
        <taxon>Shouchella</taxon>
    </lineage>
</organism>
<feature type="transmembrane region" description="Helical" evidence="3">
    <location>
        <begin position="132"/>
        <end position="151"/>
    </location>
</feature>
<dbReference type="Pfam" id="PF19732">
    <property type="entry name" value="SpoIIE_N"/>
    <property type="match status" value="1"/>
</dbReference>
<keyword evidence="3" id="KW-0472">Membrane</keyword>
<dbReference type="InterPro" id="IPR036457">
    <property type="entry name" value="PPM-type-like_dom_sf"/>
</dbReference>
<dbReference type="Pfam" id="PF07228">
    <property type="entry name" value="SpoIIE"/>
    <property type="match status" value="1"/>
</dbReference>
<feature type="transmembrane region" description="Helical" evidence="3">
    <location>
        <begin position="230"/>
        <end position="263"/>
    </location>
</feature>
<dbReference type="GO" id="GO:0004722">
    <property type="term" value="F:protein serine/threonine phosphatase activity"/>
    <property type="evidence" value="ECO:0007669"/>
    <property type="project" value="UniProtKB-EC"/>
</dbReference>
<feature type="transmembrane region" description="Helical" evidence="3">
    <location>
        <begin position="43"/>
        <end position="62"/>
    </location>
</feature>
<feature type="region of interest" description="Disordered" evidence="2">
    <location>
        <begin position="822"/>
        <end position="841"/>
    </location>
</feature>
<dbReference type="SMART" id="SM00331">
    <property type="entry name" value="PP2C_SIG"/>
    <property type="match status" value="1"/>
</dbReference>
<dbReference type="SMART" id="SM00332">
    <property type="entry name" value="PP2Cc"/>
    <property type="match status" value="1"/>
</dbReference>
<evidence type="ECO:0000313" key="6">
    <source>
        <dbReference type="Proteomes" id="UP001179280"/>
    </source>
</evidence>
<evidence type="ECO:0000259" key="4">
    <source>
        <dbReference type="PROSITE" id="PS51746"/>
    </source>
</evidence>
<feature type="transmembrane region" description="Helical" evidence="3">
    <location>
        <begin position="157"/>
        <end position="178"/>
    </location>
</feature>
<dbReference type="Proteomes" id="UP001179280">
    <property type="component" value="Unassembled WGS sequence"/>
</dbReference>
<dbReference type="PANTHER" id="PTHR43156">
    <property type="entry name" value="STAGE II SPORULATION PROTEIN E-RELATED"/>
    <property type="match status" value="1"/>
</dbReference>
<protein>
    <submittedName>
        <fullName evidence="5">Stage II sporulation protein E</fullName>
        <ecNumber evidence="5">3.1.3.16</ecNumber>
    </submittedName>
</protein>
<dbReference type="PROSITE" id="PS51746">
    <property type="entry name" value="PPM_2"/>
    <property type="match status" value="1"/>
</dbReference>
<keyword evidence="3" id="KW-0812">Transmembrane</keyword>
<feature type="transmembrane region" description="Helical" evidence="3">
    <location>
        <begin position="198"/>
        <end position="218"/>
    </location>
</feature>
<dbReference type="NCBIfam" id="TIGR02865">
    <property type="entry name" value="spore_II_E"/>
    <property type="match status" value="1"/>
</dbReference>
<keyword evidence="6" id="KW-1185">Reference proteome</keyword>
<gene>
    <name evidence="5" type="ORF">JOC54_004627</name>
</gene>
<comment type="caution">
    <text evidence="5">The sequence shown here is derived from an EMBL/GenBank/DDBJ whole genome shotgun (WGS) entry which is preliminary data.</text>
</comment>
<dbReference type="EMBL" id="JAFBCV010000029">
    <property type="protein sequence ID" value="MBM7841324.1"/>
    <property type="molecule type" value="Genomic_DNA"/>
</dbReference>
<dbReference type="EC" id="3.1.3.16" evidence="5"/>
<feature type="transmembrane region" description="Helical" evidence="3">
    <location>
        <begin position="104"/>
        <end position="120"/>
    </location>
</feature>
<proteinExistence type="predicted"/>
<reference evidence="5" key="1">
    <citation type="submission" date="2021-01" db="EMBL/GenBank/DDBJ databases">
        <title>Genomic Encyclopedia of Type Strains, Phase IV (KMG-IV): sequencing the most valuable type-strain genomes for metagenomic binning, comparative biology and taxonomic classification.</title>
        <authorList>
            <person name="Goeker M."/>
        </authorList>
    </citation>
    <scope>NUCLEOTIDE SEQUENCE</scope>
    <source>
        <strain evidence="5">DSM 21943</strain>
    </source>
</reference>
<evidence type="ECO:0000256" key="1">
    <source>
        <dbReference type="ARBA" id="ARBA00022801"/>
    </source>
</evidence>
<evidence type="ECO:0000256" key="3">
    <source>
        <dbReference type="SAM" id="Phobius"/>
    </source>
</evidence>
<keyword evidence="3" id="KW-1133">Transmembrane helix</keyword>
<dbReference type="PANTHER" id="PTHR43156:SF2">
    <property type="entry name" value="STAGE II SPORULATION PROTEIN E"/>
    <property type="match status" value="1"/>
</dbReference>
<accession>A0ABS2T0M6</accession>
<dbReference type="InterPro" id="IPR001932">
    <property type="entry name" value="PPM-type_phosphatase-like_dom"/>
</dbReference>
<keyword evidence="1 5" id="KW-0378">Hydrolase</keyword>
<dbReference type="Gene3D" id="3.60.40.10">
    <property type="entry name" value="PPM-type phosphatase domain"/>
    <property type="match status" value="1"/>
</dbReference>
<feature type="transmembrane region" description="Helical" evidence="3">
    <location>
        <begin position="69"/>
        <end position="98"/>
    </location>
</feature>
<evidence type="ECO:0000256" key="2">
    <source>
        <dbReference type="SAM" id="MobiDB-lite"/>
    </source>
</evidence>
<dbReference type="RefSeq" id="WP_204469362.1">
    <property type="nucleotide sequence ID" value="NZ_JAFBCV010000029.1"/>
</dbReference>
<name>A0ABS2T0M6_9BACI</name>
<dbReference type="InterPro" id="IPR052016">
    <property type="entry name" value="Bact_Sigma-Reg"/>
</dbReference>
<dbReference type="InterPro" id="IPR045768">
    <property type="entry name" value="SpoIIE_N"/>
</dbReference>
<dbReference type="InterPro" id="IPR014221">
    <property type="entry name" value="SpoII_E"/>
</dbReference>